<organism evidence="2 3">
    <name type="scientific">Ancylostoma ceylanicum</name>
    <dbReference type="NCBI Taxonomy" id="53326"/>
    <lineage>
        <taxon>Eukaryota</taxon>
        <taxon>Metazoa</taxon>
        <taxon>Ecdysozoa</taxon>
        <taxon>Nematoda</taxon>
        <taxon>Chromadorea</taxon>
        <taxon>Rhabditida</taxon>
        <taxon>Rhabditina</taxon>
        <taxon>Rhabditomorpha</taxon>
        <taxon>Strongyloidea</taxon>
        <taxon>Ancylostomatidae</taxon>
        <taxon>Ancylostomatinae</taxon>
        <taxon>Ancylostoma</taxon>
    </lineage>
</organism>
<name>A0A016TY94_9BILA</name>
<proteinExistence type="predicted"/>
<evidence type="ECO:0000256" key="1">
    <source>
        <dbReference type="SAM" id="SignalP"/>
    </source>
</evidence>
<evidence type="ECO:0000313" key="3">
    <source>
        <dbReference type="Proteomes" id="UP000024635"/>
    </source>
</evidence>
<evidence type="ECO:0000313" key="2">
    <source>
        <dbReference type="EMBL" id="EYC07800.1"/>
    </source>
</evidence>
<dbReference type="Proteomes" id="UP000024635">
    <property type="component" value="Unassembled WGS sequence"/>
</dbReference>
<gene>
    <name evidence="2" type="primary">Acey_s0069.g401</name>
    <name evidence="2" type="ORF">Y032_0069g401</name>
</gene>
<dbReference type="AlphaFoldDB" id="A0A016TY94"/>
<dbReference type="EMBL" id="JARK01001405">
    <property type="protein sequence ID" value="EYC07800.1"/>
    <property type="molecule type" value="Genomic_DNA"/>
</dbReference>
<feature type="signal peptide" evidence="1">
    <location>
        <begin position="1"/>
        <end position="20"/>
    </location>
</feature>
<accession>A0A016TY94</accession>
<reference evidence="3" key="1">
    <citation type="journal article" date="2015" name="Nat. Genet.">
        <title>The genome and transcriptome of the zoonotic hookworm Ancylostoma ceylanicum identify infection-specific gene families.</title>
        <authorList>
            <person name="Schwarz E.M."/>
            <person name="Hu Y."/>
            <person name="Antoshechkin I."/>
            <person name="Miller M.M."/>
            <person name="Sternberg P.W."/>
            <person name="Aroian R.V."/>
        </authorList>
    </citation>
    <scope>NUCLEOTIDE SEQUENCE</scope>
    <source>
        <strain evidence="3">HY135</strain>
    </source>
</reference>
<keyword evidence="3" id="KW-1185">Reference proteome</keyword>
<keyword evidence="1" id="KW-0732">Signal</keyword>
<feature type="chain" id="PRO_5001488119" evidence="1">
    <location>
        <begin position="21"/>
        <end position="90"/>
    </location>
</feature>
<comment type="caution">
    <text evidence="2">The sequence shown here is derived from an EMBL/GenBank/DDBJ whole genome shotgun (WGS) entry which is preliminary data.</text>
</comment>
<protein>
    <submittedName>
        <fullName evidence="2">Uncharacterized protein</fullName>
    </submittedName>
</protein>
<sequence length="90" mass="9590">MTAAMIFALFTVAVLPITSGSPMIMYEPPSTEQPYSSEAPAEVSPFSLPEIPVDPPLCPICSCNPPPNCTPRSSSIRFLCLFACPNKAIS</sequence>